<reference evidence="1 2" key="1">
    <citation type="submission" date="2019-08" db="EMBL/GenBank/DDBJ databases">
        <title>Genome of Phaeodactylibacter luteus.</title>
        <authorList>
            <person name="Bowman J.P."/>
        </authorList>
    </citation>
    <scope>NUCLEOTIDE SEQUENCE [LARGE SCALE GENOMIC DNA]</scope>
    <source>
        <strain evidence="1 2">KCTC 42180</strain>
    </source>
</reference>
<dbReference type="OrthoDB" id="68731at2"/>
<proteinExistence type="predicted"/>
<keyword evidence="2" id="KW-1185">Reference proteome</keyword>
<dbReference type="InterPro" id="IPR011466">
    <property type="entry name" value="DUF1572"/>
</dbReference>
<comment type="caution">
    <text evidence="1">The sequence shown here is derived from an EMBL/GenBank/DDBJ whole genome shotgun (WGS) entry which is preliminary data.</text>
</comment>
<protein>
    <submittedName>
        <fullName evidence="1">DUF1572 domain-containing protein</fullName>
    </submittedName>
</protein>
<dbReference type="RefSeq" id="WP_147167316.1">
    <property type="nucleotide sequence ID" value="NZ_VOOR01000017.1"/>
</dbReference>
<dbReference type="SUPFAM" id="SSF109854">
    <property type="entry name" value="DinB/YfiT-like putative metalloenzymes"/>
    <property type="match status" value="1"/>
</dbReference>
<gene>
    <name evidence="1" type="ORF">FRY97_09760</name>
</gene>
<evidence type="ECO:0000313" key="1">
    <source>
        <dbReference type="EMBL" id="TXB63261.1"/>
    </source>
</evidence>
<name>A0A5C6RLK1_9BACT</name>
<evidence type="ECO:0000313" key="2">
    <source>
        <dbReference type="Proteomes" id="UP000321580"/>
    </source>
</evidence>
<dbReference type="Gene3D" id="1.20.120.450">
    <property type="entry name" value="dinb family like domain"/>
    <property type="match status" value="1"/>
</dbReference>
<dbReference type="Proteomes" id="UP000321580">
    <property type="component" value="Unassembled WGS sequence"/>
</dbReference>
<dbReference type="EMBL" id="VOOR01000017">
    <property type="protein sequence ID" value="TXB63261.1"/>
    <property type="molecule type" value="Genomic_DNA"/>
</dbReference>
<sequence length="190" mass="21543">MTTPPPEDSRLLSLLKLFRYYKKLGEQAMAQVPEAELFQTIAPGANSISIIVGHLNGNMRSRWTDFLNTDGEKAWRQRDQEFEEQYNSREQILEAWETGWQCLFSALEGLDSQSLTQTVYIRGQAHSVEGAIHRQLAHYSYHCGQIVLLAKCAAGNHWTSLSIPKGGSDAFNQQRFNAPRAEGHYTDNLK</sequence>
<dbReference type="InterPro" id="IPR034660">
    <property type="entry name" value="DinB/YfiT-like"/>
</dbReference>
<dbReference type="AlphaFoldDB" id="A0A5C6RLK1"/>
<dbReference type="Pfam" id="PF07609">
    <property type="entry name" value="DUF1572"/>
    <property type="match status" value="1"/>
</dbReference>
<accession>A0A5C6RLK1</accession>
<organism evidence="1 2">
    <name type="scientific">Phaeodactylibacter luteus</name>
    <dbReference type="NCBI Taxonomy" id="1564516"/>
    <lineage>
        <taxon>Bacteria</taxon>
        <taxon>Pseudomonadati</taxon>
        <taxon>Bacteroidota</taxon>
        <taxon>Saprospiria</taxon>
        <taxon>Saprospirales</taxon>
        <taxon>Haliscomenobacteraceae</taxon>
        <taxon>Phaeodactylibacter</taxon>
    </lineage>
</organism>